<reference evidence="2" key="3">
    <citation type="submission" date="2023-05" db="EMBL/GenBank/DDBJ databases">
        <authorList>
            <person name="Smith C.H."/>
        </authorList>
    </citation>
    <scope>NUCLEOTIDE SEQUENCE</scope>
    <source>
        <strain evidence="2">CHS0354</strain>
        <tissue evidence="2">Mantle</tissue>
    </source>
</reference>
<accession>A0AAE0W356</accession>
<name>A0AAE0W356_9BIVA</name>
<evidence type="ECO:0000256" key="1">
    <source>
        <dbReference type="SAM" id="MobiDB-lite"/>
    </source>
</evidence>
<evidence type="ECO:0000313" key="2">
    <source>
        <dbReference type="EMBL" id="KAK3598742.1"/>
    </source>
</evidence>
<proteinExistence type="predicted"/>
<comment type="caution">
    <text evidence="2">The sequence shown here is derived from an EMBL/GenBank/DDBJ whole genome shotgun (WGS) entry which is preliminary data.</text>
</comment>
<evidence type="ECO:0000313" key="3">
    <source>
        <dbReference type="Proteomes" id="UP001195483"/>
    </source>
</evidence>
<dbReference type="EMBL" id="JAEAOA010001034">
    <property type="protein sequence ID" value="KAK3598742.1"/>
    <property type="molecule type" value="Genomic_DNA"/>
</dbReference>
<feature type="compositionally biased region" description="Low complexity" evidence="1">
    <location>
        <begin position="31"/>
        <end position="43"/>
    </location>
</feature>
<dbReference type="AlphaFoldDB" id="A0AAE0W356"/>
<feature type="compositionally biased region" description="Polar residues" evidence="1">
    <location>
        <begin position="44"/>
        <end position="69"/>
    </location>
</feature>
<dbReference type="Proteomes" id="UP001195483">
    <property type="component" value="Unassembled WGS sequence"/>
</dbReference>
<keyword evidence="3" id="KW-1185">Reference proteome</keyword>
<reference evidence="2" key="2">
    <citation type="journal article" date="2021" name="Genome Biol. Evol.">
        <title>Developing a high-quality reference genome for a parasitic bivalve with doubly uniparental inheritance (Bivalvia: Unionida).</title>
        <authorList>
            <person name="Smith C.H."/>
        </authorList>
    </citation>
    <scope>NUCLEOTIDE SEQUENCE</scope>
    <source>
        <strain evidence="2">CHS0354</strain>
        <tissue evidence="2">Mantle</tissue>
    </source>
</reference>
<gene>
    <name evidence="2" type="ORF">CHS0354_016854</name>
</gene>
<reference evidence="2" key="1">
    <citation type="journal article" date="2021" name="Genome Biol. Evol.">
        <title>A High-Quality Reference Genome for a Parasitic Bivalve with Doubly Uniparental Inheritance (Bivalvia: Unionida).</title>
        <authorList>
            <person name="Smith C.H."/>
        </authorList>
    </citation>
    <scope>NUCLEOTIDE SEQUENCE</scope>
    <source>
        <strain evidence="2">CHS0354</strain>
    </source>
</reference>
<sequence>MHKQRQQIIVSDYDSSDHNNSELEIEQDEFPPLQQQNQQQPQQSLEQGKSESSVAKQNNGKKYQPPTVTKKNKQAKLPAPKEQNRGNMGAKRRHNMSLKLEAKKPYKIMMSKQTCQEKMKMKVPHQ</sequence>
<protein>
    <submittedName>
        <fullName evidence="2">Uncharacterized protein</fullName>
    </submittedName>
</protein>
<organism evidence="2 3">
    <name type="scientific">Potamilus streckersoni</name>
    <dbReference type="NCBI Taxonomy" id="2493646"/>
    <lineage>
        <taxon>Eukaryota</taxon>
        <taxon>Metazoa</taxon>
        <taxon>Spiralia</taxon>
        <taxon>Lophotrochozoa</taxon>
        <taxon>Mollusca</taxon>
        <taxon>Bivalvia</taxon>
        <taxon>Autobranchia</taxon>
        <taxon>Heteroconchia</taxon>
        <taxon>Palaeoheterodonta</taxon>
        <taxon>Unionida</taxon>
        <taxon>Unionoidea</taxon>
        <taxon>Unionidae</taxon>
        <taxon>Ambleminae</taxon>
        <taxon>Lampsilini</taxon>
        <taxon>Potamilus</taxon>
    </lineage>
</organism>
<feature type="region of interest" description="Disordered" evidence="1">
    <location>
        <begin position="1"/>
        <end position="126"/>
    </location>
</feature>